<dbReference type="AlphaFoldDB" id="A0A9D3UZ53"/>
<evidence type="ECO:0008006" key="3">
    <source>
        <dbReference type="Google" id="ProtNLM"/>
    </source>
</evidence>
<accession>A0A9D3UZ53</accession>
<keyword evidence="2" id="KW-1185">Reference proteome</keyword>
<evidence type="ECO:0000313" key="2">
    <source>
        <dbReference type="Proteomes" id="UP000828251"/>
    </source>
</evidence>
<dbReference type="PANTHER" id="PTHR33116:SF78">
    <property type="entry name" value="OS12G0587133 PROTEIN"/>
    <property type="match status" value="1"/>
</dbReference>
<protein>
    <recommendedName>
        <fullName evidence="3">Reverse transcriptase zinc-binding domain-containing protein</fullName>
    </recommendedName>
</protein>
<name>A0A9D3UZ53_9ROSI</name>
<proteinExistence type="predicted"/>
<sequence>MSKACDRVEWDFLAGMMLRLSFHADWVVLILRCVCSVSYSVCLNRDMSEFFVPSRGLRQGNPLSLYLFLFCAEDILSAKVGSYPSFTWRSICGARDLIVEGVLWRIGNGTRVNIWNDPWIPGKTDNRLAFTDFIPHLSSVNQLIDSSTNTWNKELISSFVDEDQLKRILAIPINRHKLADTVTWKYEATGEFSVRSGYRKKLVVDVLCPLCKKEPEDADHLLGSCSILQQLWRGLQINMNPVGGTLNFKDHFINSFLTGDNYNKQVLAISLWALWNRRNKWVHEGVSFSLQETVFFIWGYLQEICFCYERLKIPPQNITEKFWSPPEYRAIKLNFDASFQSNPKTSMVAVIARNYKCEVVGAITYAVEDVVDALAAEARAWVPVSVMKLADFDRKNWLQNK</sequence>
<dbReference type="PANTHER" id="PTHR33116">
    <property type="entry name" value="REVERSE TRANSCRIPTASE ZINC-BINDING DOMAIN-CONTAINING PROTEIN-RELATED-RELATED"/>
    <property type="match status" value="1"/>
</dbReference>
<reference evidence="1 2" key="1">
    <citation type="journal article" date="2021" name="Plant Biotechnol. J.">
        <title>Multi-omics assisted identification of the key and species-specific regulatory components of drought-tolerant mechanisms in Gossypium stocksii.</title>
        <authorList>
            <person name="Yu D."/>
            <person name="Ke L."/>
            <person name="Zhang D."/>
            <person name="Wu Y."/>
            <person name="Sun Y."/>
            <person name="Mei J."/>
            <person name="Sun J."/>
            <person name="Sun Y."/>
        </authorList>
    </citation>
    <scope>NUCLEOTIDE SEQUENCE [LARGE SCALE GENOMIC DNA]</scope>
    <source>
        <strain evidence="2">cv. E1</strain>
        <tissue evidence="1">Leaf</tissue>
    </source>
</reference>
<dbReference type="Proteomes" id="UP000828251">
    <property type="component" value="Unassembled WGS sequence"/>
</dbReference>
<organism evidence="1 2">
    <name type="scientific">Gossypium stocksii</name>
    <dbReference type="NCBI Taxonomy" id="47602"/>
    <lineage>
        <taxon>Eukaryota</taxon>
        <taxon>Viridiplantae</taxon>
        <taxon>Streptophyta</taxon>
        <taxon>Embryophyta</taxon>
        <taxon>Tracheophyta</taxon>
        <taxon>Spermatophyta</taxon>
        <taxon>Magnoliopsida</taxon>
        <taxon>eudicotyledons</taxon>
        <taxon>Gunneridae</taxon>
        <taxon>Pentapetalae</taxon>
        <taxon>rosids</taxon>
        <taxon>malvids</taxon>
        <taxon>Malvales</taxon>
        <taxon>Malvaceae</taxon>
        <taxon>Malvoideae</taxon>
        <taxon>Gossypium</taxon>
    </lineage>
</organism>
<dbReference type="OrthoDB" id="1001318at2759"/>
<comment type="caution">
    <text evidence="1">The sequence shown here is derived from an EMBL/GenBank/DDBJ whole genome shotgun (WGS) entry which is preliminary data.</text>
</comment>
<gene>
    <name evidence="1" type="ORF">J1N35_030073</name>
</gene>
<dbReference type="EMBL" id="JAIQCV010000009">
    <property type="protein sequence ID" value="KAH1065086.1"/>
    <property type="molecule type" value="Genomic_DNA"/>
</dbReference>
<evidence type="ECO:0000313" key="1">
    <source>
        <dbReference type="EMBL" id="KAH1065086.1"/>
    </source>
</evidence>